<reference evidence="2" key="2">
    <citation type="submission" date="2023-04" db="EMBL/GenBank/DDBJ databases">
        <authorList>
            <person name="Bu L."/>
            <person name="Lu L."/>
            <person name="Laidemitt M.R."/>
            <person name="Zhang S.M."/>
            <person name="Mutuku M."/>
            <person name="Mkoji G."/>
            <person name="Steinauer M."/>
            <person name="Loker E.S."/>
        </authorList>
    </citation>
    <scope>NUCLEOTIDE SEQUENCE</scope>
    <source>
        <strain evidence="2">KasaAsao</strain>
        <tissue evidence="2">Whole Snail</tissue>
    </source>
</reference>
<evidence type="ECO:0000313" key="2">
    <source>
        <dbReference type="EMBL" id="KAK0049386.1"/>
    </source>
</evidence>
<evidence type="ECO:0000313" key="3">
    <source>
        <dbReference type="Proteomes" id="UP001233172"/>
    </source>
</evidence>
<sequence length="115" mass="13186">MAEESYLLFKKSWQKIVTCFSRSHGRRKLLAFQELMAEDSYSLFKNSWQKITTHQNGDALHTNSYKGFQFVSEHSGLTIYLSAQKYSQALSLPLDNRSGSSPLTLQRQPAHISEL</sequence>
<feature type="region of interest" description="Disordered" evidence="1">
    <location>
        <begin position="93"/>
        <end position="115"/>
    </location>
</feature>
<gene>
    <name evidence="2" type="ORF">Bpfe_021098</name>
</gene>
<protein>
    <submittedName>
        <fullName evidence="2">Uncharacterized protein</fullName>
    </submittedName>
</protein>
<name>A0AAD8F3W4_BIOPF</name>
<dbReference type="Proteomes" id="UP001233172">
    <property type="component" value="Unassembled WGS sequence"/>
</dbReference>
<feature type="compositionally biased region" description="Polar residues" evidence="1">
    <location>
        <begin position="97"/>
        <end position="107"/>
    </location>
</feature>
<keyword evidence="3" id="KW-1185">Reference proteome</keyword>
<accession>A0AAD8F3W4</accession>
<comment type="caution">
    <text evidence="2">The sequence shown here is derived from an EMBL/GenBank/DDBJ whole genome shotgun (WGS) entry which is preliminary data.</text>
</comment>
<dbReference type="EMBL" id="JASAOG010000126">
    <property type="protein sequence ID" value="KAK0049386.1"/>
    <property type="molecule type" value="Genomic_DNA"/>
</dbReference>
<proteinExistence type="predicted"/>
<dbReference type="AlphaFoldDB" id="A0AAD8F3W4"/>
<evidence type="ECO:0000256" key="1">
    <source>
        <dbReference type="SAM" id="MobiDB-lite"/>
    </source>
</evidence>
<reference evidence="2" key="1">
    <citation type="journal article" date="2023" name="PLoS Negl. Trop. Dis.">
        <title>A genome sequence for Biomphalaria pfeifferi, the major vector snail for the human-infecting parasite Schistosoma mansoni.</title>
        <authorList>
            <person name="Bu L."/>
            <person name="Lu L."/>
            <person name="Laidemitt M.R."/>
            <person name="Zhang S.M."/>
            <person name="Mutuku M."/>
            <person name="Mkoji G."/>
            <person name="Steinauer M."/>
            <person name="Loker E.S."/>
        </authorList>
    </citation>
    <scope>NUCLEOTIDE SEQUENCE</scope>
    <source>
        <strain evidence="2">KasaAsao</strain>
    </source>
</reference>
<organism evidence="2 3">
    <name type="scientific">Biomphalaria pfeifferi</name>
    <name type="common">Bloodfluke planorb</name>
    <name type="synonym">Freshwater snail</name>
    <dbReference type="NCBI Taxonomy" id="112525"/>
    <lineage>
        <taxon>Eukaryota</taxon>
        <taxon>Metazoa</taxon>
        <taxon>Spiralia</taxon>
        <taxon>Lophotrochozoa</taxon>
        <taxon>Mollusca</taxon>
        <taxon>Gastropoda</taxon>
        <taxon>Heterobranchia</taxon>
        <taxon>Euthyneura</taxon>
        <taxon>Panpulmonata</taxon>
        <taxon>Hygrophila</taxon>
        <taxon>Lymnaeoidea</taxon>
        <taxon>Planorbidae</taxon>
        <taxon>Biomphalaria</taxon>
    </lineage>
</organism>